<dbReference type="InterPro" id="IPR044751">
    <property type="entry name" value="Ion_transp-like_CBS"/>
</dbReference>
<name>A0ABQ1JGD3_9SPHN</name>
<feature type="transmembrane region" description="Helical" evidence="11">
    <location>
        <begin position="65"/>
        <end position="83"/>
    </location>
</feature>
<dbReference type="PROSITE" id="PS51371">
    <property type="entry name" value="CBS"/>
    <property type="match status" value="1"/>
</dbReference>
<evidence type="ECO:0000256" key="3">
    <source>
        <dbReference type="ARBA" id="ARBA00022475"/>
    </source>
</evidence>
<sequence length="437" mass="47473">MSFSSVLMPIAVILLMVAANALYVAAEFATVGSRKSRVQEISEAGNGTADRLLVILRDPKRLDTYVAGCQIGITLSSLIAGAYGQAQLTPLLSPVLGPIGGPAASIIVILLAVTVLQVVLGELLPKTVALRYPERLAMATLMPMRASLLVFKPLIFVFNGTAFALMRLFRLNTDHSHTHIHSPDELEGLYRDSAAGGLIDADERNMLSGALKVSERTVREVMTPRTRLTVVEASETVEAALGRVVSTPFSRFPVTGENAEDIVGIVHVRTLFATFERDPGATVGSVAQSPLIVAEMMAVPRLWQTLRDKGRRTAMVINEYGSIAGMVTLEDALEEVFGELQDEFDQEEELVIARDGGRSVRGDVGLSTLADRFDIELPIDRADSIGGLVWHQLGRLPVVGDKMLVPGTPYSLRVEEMTGYAVQRVLVRVEQREEQEV</sequence>
<proteinExistence type="inferred from homology"/>
<evidence type="ECO:0000256" key="10">
    <source>
        <dbReference type="PROSITE-ProRule" id="PRU01193"/>
    </source>
</evidence>
<organism evidence="14 15">
    <name type="scientific">Blastomonas aquatica</name>
    <dbReference type="NCBI Taxonomy" id="1510276"/>
    <lineage>
        <taxon>Bacteria</taxon>
        <taxon>Pseudomonadati</taxon>
        <taxon>Pseudomonadota</taxon>
        <taxon>Alphaproteobacteria</taxon>
        <taxon>Sphingomonadales</taxon>
        <taxon>Sphingomonadaceae</taxon>
        <taxon>Blastomonas</taxon>
    </lineage>
</organism>
<evidence type="ECO:0000259" key="13">
    <source>
        <dbReference type="PROSITE" id="PS51846"/>
    </source>
</evidence>
<dbReference type="InterPro" id="IPR005170">
    <property type="entry name" value="Transptr-assoc_dom"/>
</dbReference>
<keyword evidence="4 10" id="KW-0812">Transmembrane</keyword>
<dbReference type="Pfam" id="PF01595">
    <property type="entry name" value="CNNM"/>
    <property type="match status" value="1"/>
</dbReference>
<keyword evidence="5" id="KW-0677">Repeat</keyword>
<evidence type="ECO:0000313" key="14">
    <source>
        <dbReference type="EMBL" id="GGB65718.1"/>
    </source>
</evidence>
<dbReference type="SUPFAM" id="SSF54631">
    <property type="entry name" value="CBS-domain pair"/>
    <property type="match status" value="1"/>
</dbReference>
<keyword evidence="15" id="KW-1185">Reference proteome</keyword>
<dbReference type="PANTHER" id="PTHR43099">
    <property type="entry name" value="UPF0053 PROTEIN YRKA"/>
    <property type="match status" value="1"/>
</dbReference>
<reference evidence="15" key="1">
    <citation type="journal article" date="2019" name="Int. J. Syst. Evol. Microbiol.">
        <title>The Global Catalogue of Microorganisms (GCM) 10K type strain sequencing project: providing services to taxonomists for standard genome sequencing and annotation.</title>
        <authorList>
            <consortium name="The Broad Institute Genomics Platform"/>
            <consortium name="The Broad Institute Genome Sequencing Center for Infectious Disease"/>
            <person name="Wu L."/>
            <person name="Ma J."/>
        </authorList>
    </citation>
    <scope>NUCLEOTIDE SEQUENCE [LARGE SCALE GENOMIC DNA]</scope>
    <source>
        <strain evidence="15">CGMCC 1.12851</strain>
    </source>
</reference>
<dbReference type="CDD" id="cd04590">
    <property type="entry name" value="CBS_pair_CorC_HlyC_assoc"/>
    <property type="match status" value="1"/>
</dbReference>
<dbReference type="InterPro" id="IPR016169">
    <property type="entry name" value="FAD-bd_PCMH_sub2"/>
</dbReference>
<evidence type="ECO:0000313" key="15">
    <source>
        <dbReference type="Proteomes" id="UP000614261"/>
    </source>
</evidence>
<gene>
    <name evidence="14" type="ORF">GCM10010833_21120</name>
</gene>
<comment type="similarity">
    <text evidence="2">Belongs to the UPF0053 family. Hemolysin C subfamily.</text>
</comment>
<evidence type="ECO:0000256" key="6">
    <source>
        <dbReference type="ARBA" id="ARBA00022989"/>
    </source>
</evidence>
<keyword evidence="6 10" id="KW-1133">Transmembrane helix</keyword>
<accession>A0ABQ1JGD3</accession>
<evidence type="ECO:0000256" key="5">
    <source>
        <dbReference type="ARBA" id="ARBA00022737"/>
    </source>
</evidence>
<evidence type="ECO:0000259" key="12">
    <source>
        <dbReference type="PROSITE" id="PS51371"/>
    </source>
</evidence>
<feature type="transmembrane region" description="Helical" evidence="11">
    <location>
        <begin position="6"/>
        <end position="26"/>
    </location>
</feature>
<dbReference type="InterPro" id="IPR002550">
    <property type="entry name" value="CNNM"/>
</dbReference>
<evidence type="ECO:0000256" key="9">
    <source>
        <dbReference type="PROSITE-ProRule" id="PRU00703"/>
    </source>
</evidence>
<dbReference type="Pfam" id="PF03471">
    <property type="entry name" value="CorC_HlyC"/>
    <property type="match status" value="1"/>
</dbReference>
<evidence type="ECO:0000256" key="7">
    <source>
        <dbReference type="ARBA" id="ARBA00023122"/>
    </source>
</evidence>
<dbReference type="Gene3D" id="3.10.580.10">
    <property type="entry name" value="CBS-domain"/>
    <property type="match status" value="1"/>
</dbReference>
<dbReference type="InterPro" id="IPR046342">
    <property type="entry name" value="CBS_dom_sf"/>
</dbReference>
<feature type="transmembrane region" description="Helical" evidence="11">
    <location>
        <begin position="146"/>
        <end position="169"/>
    </location>
</feature>
<feature type="domain" description="CBS" evidence="12">
    <location>
        <begin position="222"/>
        <end position="282"/>
    </location>
</feature>
<evidence type="ECO:0000256" key="8">
    <source>
        <dbReference type="ARBA" id="ARBA00023136"/>
    </source>
</evidence>
<dbReference type="Gene3D" id="3.30.465.10">
    <property type="match status" value="1"/>
</dbReference>
<dbReference type="PROSITE" id="PS51846">
    <property type="entry name" value="CNNM"/>
    <property type="match status" value="1"/>
</dbReference>
<evidence type="ECO:0000256" key="11">
    <source>
        <dbReference type="SAM" id="Phobius"/>
    </source>
</evidence>
<dbReference type="Proteomes" id="UP000614261">
    <property type="component" value="Unassembled WGS sequence"/>
</dbReference>
<dbReference type="Pfam" id="PF00571">
    <property type="entry name" value="CBS"/>
    <property type="match status" value="2"/>
</dbReference>
<dbReference type="SMART" id="SM01091">
    <property type="entry name" value="CorC_HlyC"/>
    <property type="match status" value="1"/>
</dbReference>
<comment type="subcellular location">
    <subcellularLocation>
        <location evidence="1">Cell membrane</location>
        <topology evidence="1">Multi-pass membrane protein</topology>
    </subcellularLocation>
</comment>
<feature type="transmembrane region" description="Helical" evidence="11">
    <location>
        <begin position="103"/>
        <end position="125"/>
    </location>
</feature>
<keyword evidence="3" id="KW-1003">Cell membrane</keyword>
<protein>
    <submittedName>
        <fullName evidence="14">Hemolysin</fullName>
    </submittedName>
</protein>
<dbReference type="InterPro" id="IPR036318">
    <property type="entry name" value="FAD-bd_PCMH-like_sf"/>
</dbReference>
<comment type="caution">
    <text evidence="14">The sequence shown here is derived from an EMBL/GenBank/DDBJ whole genome shotgun (WGS) entry which is preliminary data.</text>
</comment>
<keyword evidence="8 10" id="KW-0472">Membrane</keyword>
<dbReference type="PANTHER" id="PTHR43099:SF4">
    <property type="entry name" value="INTEGRAL MEMBRANE PROTEIN"/>
    <property type="match status" value="1"/>
</dbReference>
<evidence type="ECO:0000256" key="1">
    <source>
        <dbReference type="ARBA" id="ARBA00004651"/>
    </source>
</evidence>
<feature type="domain" description="CNNM transmembrane" evidence="13">
    <location>
        <begin position="2"/>
        <end position="203"/>
    </location>
</feature>
<dbReference type="EMBL" id="BMGD01000003">
    <property type="protein sequence ID" value="GGB65718.1"/>
    <property type="molecule type" value="Genomic_DNA"/>
</dbReference>
<dbReference type="InterPro" id="IPR000644">
    <property type="entry name" value="CBS_dom"/>
</dbReference>
<dbReference type="RefSeq" id="WP_188514358.1">
    <property type="nucleotide sequence ID" value="NZ_BMGD01000003.1"/>
</dbReference>
<keyword evidence="7 9" id="KW-0129">CBS domain</keyword>
<evidence type="ECO:0000256" key="4">
    <source>
        <dbReference type="ARBA" id="ARBA00022692"/>
    </source>
</evidence>
<evidence type="ECO:0000256" key="2">
    <source>
        <dbReference type="ARBA" id="ARBA00006446"/>
    </source>
</evidence>
<dbReference type="InterPro" id="IPR051676">
    <property type="entry name" value="UPF0053_domain"/>
</dbReference>
<dbReference type="SUPFAM" id="SSF56176">
    <property type="entry name" value="FAD-binding/transporter-associated domain-like"/>
    <property type="match status" value="1"/>
</dbReference>